<protein>
    <submittedName>
        <fullName evidence="1">Uncharacterized protein</fullName>
    </submittedName>
</protein>
<name>A0A0S4TPX7_RALSL</name>
<reference evidence="1" key="1">
    <citation type="submission" date="2015-10" db="EMBL/GenBank/DDBJ databases">
        <authorList>
            <person name="Gilbert D.G."/>
        </authorList>
    </citation>
    <scope>NUCLEOTIDE SEQUENCE</scope>
    <source>
        <strain evidence="1">Phyl III-seqv23</strain>
    </source>
</reference>
<sequence>MNLAALQHAMHLPPAHCAEAPLQTYRQSIAQVEQLHAFAKEVCASADQVNELRYADLARQATLATGHGHGTVRIDDHSATVKCELTNNAGVSLTLPPGRVRSNTSITAF</sequence>
<evidence type="ECO:0000313" key="1">
    <source>
        <dbReference type="EMBL" id="CUV12062.1"/>
    </source>
</evidence>
<gene>
    <name evidence="1" type="ORF">RUN39_v1_310004</name>
</gene>
<dbReference type="EMBL" id="LN899819">
    <property type="protein sequence ID" value="CUV12062.1"/>
    <property type="molecule type" value="Genomic_DNA"/>
</dbReference>
<proteinExistence type="predicted"/>
<dbReference type="AlphaFoldDB" id="A0A0S4TPX7"/>
<accession>A0A0S4TPX7</accession>
<organism evidence="1">
    <name type="scientific">Ralstonia solanacearum</name>
    <name type="common">Pseudomonas solanacearum</name>
    <dbReference type="NCBI Taxonomy" id="305"/>
    <lineage>
        <taxon>Bacteria</taxon>
        <taxon>Pseudomonadati</taxon>
        <taxon>Pseudomonadota</taxon>
        <taxon>Betaproteobacteria</taxon>
        <taxon>Burkholderiales</taxon>
        <taxon>Burkholderiaceae</taxon>
        <taxon>Ralstonia</taxon>
        <taxon>Ralstonia solanacearum species complex</taxon>
    </lineage>
</organism>